<dbReference type="AlphaFoldDB" id="A0A5P1X676"/>
<dbReference type="KEGG" id="lnn:F0161_08015"/>
<name>A0A5P1X676_9LACO</name>
<evidence type="ECO:0000313" key="2">
    <source>
        <dbReference type="Proteomes" id="UP000325295"/>
    </source>
</evidence>
<gene>
    <name evidence="1" type="ORF">F0161_08015</name>
</gene>
<accession>A0A5P1X676</accession>
<proteinExistence type="predicted"/>
<dbReference type="EMBL" id="CP043939">
    <property type="protein sequence ID" value="QER67788.1"/>
    <property type="molecule type" value="Genomic_DNA"/>
</dbReference>
<dbReference type="Proteomes" id="UP000325295">
    <property type="component" value="Chromosome"/>
</dbReference>
<evidence type="ECO:0000313" key="1">
    <source>
        <dbReference type="EMBL" id="QER67788.1"/>
    </source>
</evidence>
<organism evidence="1 2">
    <name type="scientific">Paucilactobacillus nenjiangensis</name>
    <dbReference type="NCBI Taxonomy" id="1296540"/>
    <lineage>
        <taxon>Bacteria</taxon>
        <taxon>Bacillati</taxon>
        <taxon>Bacillota</taxon>
        <taxon>Bacilli</taxon>
        <taxon>Lactobacillales</taxon>
        <taxon>Lactobacillaceae</taxon>
        <taxon>Paucilactobacillus</taxon>
    </lineage>
</organism>
<keyword evidence="2" id="KW-1185">Reference proteome</keyword>
<dbReference type="RefSeq" id="WP_150204259.1">
    <property type="nucleotide sequence ID" value="NZ_CAXYVY010000054.1"/>
</dbReference>
<reference evidence="1 2" key="1">
    <citation type="submission" date="2019-09" db="EMBL/GenBank/DDBJ databases">
        <title>Complete Genome Sequence of Lactobacillus nenjiangensis SH-Y15, isolated from sauerkraut.</title>
        <authorList>
            <person name="Yang H."/>
        </authorList>
    </citation>
    <scope>NUCLEOTIDE SEQUENCE [LARGE SCALE GENOMIC DNA]</scope>
    <source>
        <strain evidence="1 2">SH-Y15</strain>
    </source>
</reference>
<sequence length="121" mass="13888">MKILGTIVLGEDKKSMFLVKKDQPMEFPSIIEEDESKTPLGVILNYYLNELGVNPDYLRLEELSMVKAGEVKQNLFVFSINSHIKEVKAACLHNERLEFADVSTLKELFKTIEMDTTPFFN</sequence>
<protein>
    <submittedName>
        <fullName evidence="1">Uncharacterized protein</fullName>
    </submittedName>
</protein>
<dbReference type="OrthoDB" id="2297320at2"/>